<name>X1QND2_9ZZZZ</name>
<dbReference type="EMBL" id="BARV01036294">
    <property type="protein sequence ID" value="GAI52465.1"/>
    <property type="molecule type" value="Genomic_DNA"/>
</dbReference>
<proteinExistence type="predicted"/>
<gene>
    <name evidence="1" type="ORF">S06H3_56431</name>
</gene>
<organism evidence="1">
    <name type="scientific">marine sediment metagenome</name>
    <dbReference type="NCBI Taxonomy" id="412755"/>
    <lineage>
        <taxon>unclassified sequences</taxon>
        <taxon>metagenomes</taxon>
        <taxon>ecological metagenomes</taxon>
    </lineage>
</organism>
<evidence type="ECO:0000313" key="1">
    <source>
        <dbReference type="EMBL" id="GAI52465.1"/>
    </source>
</evidence>
<sequence>MKTKGSLTKKRVKKTCKTCGKMFIAKQKNAMYCSALCRQNKFNQRHKAYVSGLERELAIKKKAMKLKKQLQAMKV</sequence>
<dbReference type="AlphaFoldDB" id="X1QND2"/>
<reference evidence="1" key="1">
    <citation type="journal article" date="2014" name="Front. Microbiol.">
        <title>High frequency of phylogenetically diverse reductive dehalogenase-homologous genes in deep subseafloor sedimentary metagenomes.</title>
        <authorList>
            <person name="Kawai M."/>
            <person name="Futagami T."/>
            <person name="Toyoda A."/>
            <person name="Takaki Y."/>
            <person name="Nishi S."/>
            <person name="Hori S."/>
            <person name="Arai W."/>
            <person name="Tsubouchi T."/>
            <person name="Morono Y."/>
            <person name="Uchiyama I."/>
            <person name="Ito T."/>
            <person name="Fujiyama A."/>
            <person name="Inagaki F."/>
            <person name="Takami H."/>
        </authorList>
    </citation>
    <scope>NUCLEOTIDE SEQUENCE</scope>
    <source>
        <strain evidence="1">Expedition CK06-06</strain>
    </source>
</reference>
<comment type="caution">
    <text evidence="1">The sequence shown here is derived from an EMBL/GenBank/DDBJ whole genome shotgun (WGS) entry which is preliminary data.</text>
</comment>
<protein>
    <submittedName>
        <fullName evidence="1">Uncharacterized protein</fullName>
    </submittedName>
</protein>
<accession>X1QND2</accession>